<comment type="caution">
    <text evidence="2">The sequence shown here is derived from an EMBL/GenBank/DDBJ whole genome shotgun (WGS) entry which is preliminary data.</text>
</comment>
<dbReference type="InterPro" id="IPR015943">
    <property type="entry name" value="WD40/YVTN_repeat-like_dom_sf"/>
</dbReference>
<dbReference type="Proteomes" id="UP000178606">
    <property type="component" value="Unassembled WGS sequence"/>
</dbReference>
<dbReference type="InterPro" id="IPR018391">
    <property type="entry name" value="PQQ_b-propeller_rpt"/>
</dbReference>
<dbReference type="InterPro" id="IPR028994">
    <property type="entry name" value="Integrin_alpha_N"/>
</dbReference>
<evidence type="ECO:0000313" key="2">
    <source>
        <dbReference type="EMBL" id="OGG56951.1"/>
    </source>
</evidence>
<dbReference type="InterPro" id="IPR019775">
    <property type="entry name" value="WD40_repeat_CS"/>
</dbReference>
<feature type="domain" description="Lambda-carrageenase beta-propeller" evidence="1">
    <location>
        <begin position="881"/>
        <end position="952"/>
    </location>
</feature>
<dbReference type="PANTHER" id="PTHR44103">
    <property type="entry name" value="PROPROTEIN CONVERTASE P"/>
    <property type="match status" value="1"/>
</dbReference>
<dbReference type="Gene3D" id="1.50.10.100">
    <property type="entry name" value="Chondroitin AC/alginate lyase"/>
    <property type="match status" value="1"/>
</dbReference>
<dbReference type="SUPFAM" id="SSF69318">
    <property type="entry name" value="Integrin alpha N-terminal domain"/>
    <property type="match status" value="1"/>
</dbReference>
<dbReference type="SUPFAM" id="SSF48230">
    <property type="entry name" value="Chondroitin AC/alginate lyase"/>
    <property type="match status" value="1"/>
</dbReference>
<evidence type="ECO:0000259" key="1">
    <source>
        <dbReference type="Pfam" id="PF25292"/>
    </source>
</evidence>
<dbReference type="InterPro" id="IPR008929">
    <property type="entry name" value="Chondroitin_lyas"/>
</dbReference>
<accession>A0A1F6D6I3</accession>
<evidence type="ECO:0000313" key="3">
    <source>
        <dbReference type="Proteomes" id="UP000178606"/>
    </source>
</evidence>
<sequence>MDQITKLKDLCLTTDLAGAQIVLPASGAYRDAAERIAAVARSRWGIDLPILPDDRVLPGGPMGGPAIALGNFADSRLIEHLYLQFYAFVDRRYPGDGGYVLSTIHNPEGDGHNVILVGGSDAPGVSKAADRLCAAMESGPVLGRLFEIELGKGMDRERRRLKEALSETPDTWGFGIESEHLVRFGRYYVLSGDEAFAQRFREGMRAMIAAAPEETPEVQVHLSFYGKVMLWDVIEESPAFSDEDRLAVTNYLLRVLRSKEGFQNPSFRNLARFAEPRQNHQTLLGLSLLFGARYFDRYYQLPETRDWMALMHEFYRVADACSKQVCDCNAHGWHATLENQATYALTTGRMAFFEKGAARLAADRAIVNTNNRGGMAITGDCWAGGRQPAHSLLQKAAWYYKDGRYAYVLSRDPRGPALTDGDECELLRSFDCGLTPVVPADHAGVTVSPLDRSYYDLPHVDPVYASHWYMTLPNVPPDLTFDKISFRAGFDPEDQYLLLDGVGGGSHSYEDANGVTEFGQFGRIFILTEDNLHWPNYRDHNVVTVVREGEGVLPPTFAGLEETADFQTFGLSRTFLRDYLSVDWYRNIIWKKGDYFVFIDELTAKVEGDYTLERRWKVMGAPTLSDGRLTARQEGEGGPYDLHILNADSARLWTEPVPFGLSTDHDPEGLRQLREWYQTDDLTAHQLHESVGLKLRTGERYVFLNLIYATCPRRPASWGFSRVGQAAARIEGGRTLVGAGKFEAPDLAVDARVFAIDGDGFALLNARKLTCGSSSFEADAPVSLSLTFATGEVQVEARHRASLKITTDSGVQEVAVRPGTSALRVNPATAFARAVSQAVLALAGQGRSTRPARSRRRLPSSWTCRTGGAVASIVPFEDGCVVGSADGSVHRVSAGGETLWRFSAGGPVNSVCAADLDGDGRPEILAGSDDRRVYALDAEGRELWRYEPEFGPQYWPWWTLGASMVKKVHADDLDGDGRPEVIAGVANMRLHLLSAEGKERWSYRTDHGIFVTLTTADVDLDGKREIVGGNSIKSSTSVCLALGHDGQVRRRYPNQGWASKLTAIRVADLDGDGRPEVVCGTNRDFTLRVFSGPEGRLLWERNLGDEVVGVEILEEKGERRLIVGSPSFYVCGFSVDGDKLWTVNLGAAVRVTASLDGRAVAGCEDGSLHLLSGAGKVTGRMEAGSRVTALTALGETLVAGCANGSVTAWNL</sequence>
<dbReference type="PROSITE" id="PS00678">
    <property type="entry name" value="WD_REPEATS_1"/>
    <property type="match status" value="1"/>
</dbReference>
<dbReference type="Pfam" id="PF25292">
    <property type="entry name" value="Beta-prop_CGLA"/>
    <property type="match status" value="1"/>
</dbReference>
<dbReference type="Gene3D" id="2.130.10.10">
    <property type="entry name" value="YVTN repeat-like/Quinoprotein amine dehydrogenase"/>
    <property type="match status" value="1"/>
</dbReference>
<dbReference type="InterPro" id="IPR057420">
    <property type="entry name" value="Beta-prop_CGLA"/>
</dbReference>
<dbReference type="SMART" id="SM00564">
    <property type="entry name" value="PQQ"/>
    <property type="match status" value="5"/>
</dbReference>
<dbReference type="SUPFAM" id="SSF50998">
    <property type="entry name" value="Quinoprotein alcohol dehydrogenase-like"/>
    <property type="match status" value="1"/>
</dbReference>
<organism evidence="2 3">
    <name type="scientific">Handelsmanbacteria sp. (strain RIFCSPLOWO2_12_FULL_64_10)</name>
    <dbReference type="NCBI Taxonomy" id="1817868"/>
    <lineage>
        <taxon>Bacteria</taxon>
        <taxon>Candidatus Handelsmaniibacteriota</taxon>
    </lineage>
</organism>
<dbReference type="InterPro" id="IPR011047">
    <property type="entry name" value="Quinoprotein_ADH-like_sf"/>
</dbReference>
<reference evidence="2 3" key="1">
    <citation type="journal article" date="2016" name="Nat. Commun.">
        <title>Thousands of microbial genomes shed light on interconnected biogeochemical processes in an aquifer system.</title>
        <authorList>
            <person name="Anantharaman K."/>
            <person name="Brown C.T."/>
            <person name="Hug L.A."/>
            <person name="Sharon I."/>
            <person name="Castelle C.J."/>
            <person name="Probst A.J."/>
            <person name="Thomas B.C."/>
            <person name="Singh A."/>
            <person name="Wilkins M.J."/>
            <person name="Karaoz U."/>
            <person name="Brodie E.L."/>
            <person name="Williams K.H."/>
            <person name="Hubbard S.S."/>
            <person name="Banfield J.F."/>
        </authorList>
    </citation>
    <scope>NUCLEOTIDE SEQUENCE [LARGE SCALE GENOMIC DNA]</scope>
    <source>
        <strain evidence="3">RIFCSPLOWO2_12_FULL_64_10</strain>
    </source>
</reference>
<dbReference type="AlphaFoldDB" id="A0A1F6D6I3"/>
<dbReference type="PANTHER" id="PTHR44103:SF1">
    <property type="entry name" value="PROPROTEIN CONVERTASE P"/>
    <property type="match status" value="1"/>
</dbReference>
<dbReference type="Gene3D" id="2.70.98.70">
    <property type="match status" value="1"/>
</dbReference>
<dbReference type="EMBL" id="MFKF01000021">
    <property type="protein sequence ID" value="OGG56951.1"/>
    <property type="molecule type" value="Genomic_DNA"/>
</dbReference>
<gene>
    <name evidence="2" type="ORF">A3F84_15570</name>
</gene>
<name>A0A1F6D6I3_HANXR</name>
<proteinExistence type="predicted"/>
<protein>
    <recommendedName>
        <fullName evidence="1">Lambda-carrageenase beta-propeller domain-containing protein</fullName>
    </recommendedName>
</protein>